<evidence type="ECO:0000313" key="3">
    <source>
        <dbReference type="Proteomes" id="UP000207597"/>
    </source>
</evidence>
<proteinExistence type="predicted"/>
<keyword evidence="3" id="KW-1185">Reference proteome</keyword>
<reference evidence="2 3" key="1">
    <citation type="journal article" date="2016" name="Virus Genes">
        <title>Genomic analysis of Staphylococcus phage Stau2 isolated from medical specimen.</title>
        <authorList>
            <person name="Hsieh S.E."/>
            <person name="Tseng Y.H."/>
            <person name="Lo H.H."/>
            <person name="Chen S.T."/>
            <person name="Wu C.N."/>
        </authorList>
    </citation>
    <scope>NUCLEOTIDE SEQUENCE [LARGE SCALE GENOMIC DNA]</scope>
</reference>
<dbReference type="Proteomes" id="UP000207597">
    <property type="component" value="Segment"/>
</dbReference>
<feature type="domain" description="Baseplate protein J-like barrel" evidence="1">
    <location>
        <begin position="94"/>
        <end position="169"/>
    </location>
</feature>
<dbReference type="Pfam" id="PF04865">
    <property type="entry name" value="Baseplate_J"/>
    <property type="match status" value="1"/>
</dbReference>
<accession>A0A0U1ZVU9</accession>
<organism evidence="2 3">
    <name type="scientific">Staphylococcus phage Stau2</name>
    <dbReference type="NCBI Taxonomy" id="1200862"/>
    <lineage>
        <taxon>Viruses</taxon>
        <taxon>Duplodnaviria</taxon>
        <taxon>Heunggongvirae</taxon>
        <taxon>Uroviricota</taxon>
        <taxon>Caudoviricetes</taxon>
        <taxon>Herelleviridae</taxon>
        <taxon>Twortvirinae</taxon>
        <taxon>Silviavirus</taxon>
        <taxon>Silviavirus stau2</taxon>
    </lineage>
</organism>
<dbReference type="InterPro" id="IPR006949">
    <property type="entry name" value="Barrel_Baseplate_J-like"/>
</dbReference>
<dbReference type="RefSeq" id="YP_009275806.1">
    <property type="nucleotide sequence ID" value="NC_030933.1"/>
</dbReference>
<name>A0A0U1ZVU9_9CAUD</name>
<sequence>MRTRKLTQILSRLMDKTIQGTSKITDFTPGSAVRSLLEAVALEIEQYYILTRENINWGIQEGIIEAFDFQKRKAKRAYGNVNIQFYQPLDMRMYIPAGTTFSSTRQEYPQQFETLVDYYAEEGTTEITVEVYCKEVGIVGNIPEDIINTIASGSSLIRTITNPTSFNTGTKEESQEDFKRRFHMFVESRGRATNKSIRYGTLQVPDVDGVYVYEEVGHVTVYAHDKNGNLSATLKNDIITALEDYRPSGIKLDVVGVEKEEIDVSAVVTISNKARIGDTLQRHIESVIRGYLNSLTTSDDLIINDLIQAIMNIDDNLIYDVAFKNLSTNIEVSSKGIIRAGDIKVELI</sequence>
<protein>
    <submittedName>
        <fullName evidence="2">Tail protein</fullName>
    </submittedName>
</protein>
<dbReference type="KEGG" id="vg:28802262"/>
<evidence type="ECO:0000259" key="1">
    <source>
        <dbReference type="Pfam" id="PF04865"/>
    </source>
</evidence>
<dbReference type="EMBL" id="KP881332">
    <property type="protein sequence ID" value="AKA61300.1"/>
    <property type="molecule type" value="Genomic_DNA"/>
</dbReference>
<dbReference type="GeneID" id="28802262"/>
<evidence type="ECO:0000313" key="2">
    <source>
        <dbReference type="EMBL" id="AKA61300.1"/>
    </source>
</evidence>
<gene>
    <name evidence="2" type="ORF">Stau2_49</name>
</gene>